<dbReference type="EMBL" id="CP094534">
    <property type="protein sequence ID" value="UOE33830.1"/>
    <property type="molecule type" value="Genomic_DNA"/>
</dbReference>
<dbReference type="InterPro" id="IPR013783">
    <property type="entry name" value="Ig-like_fold"/>
</dbReference>
<organism evidence="2 3">
    <name type="scientific">Hymenobacter monticola</name>
    <dbReference type="NCBI Taxonomy" id="1705399"/>
    <lineage>
        <taxon>Bacteria</taxon>
        <taxon>Pseudomonadati</taxon>
        <taxon>Bacteroidota</taxon>
        <taxon>Cytophagia</taxon>
        <taxon>Cytophagales</taxon>
        <taxon>Hymenobacteraceae</taxon>
        <taxon>Hymenobacter</taxon>
    </lineage>
</organism>
<evidence type="ECO:0000259" key="1">
    <source>
        <dbReference type="Pfam" id="PF18962"/>
    </source>
</evidence>
<feature type="domain" description="Secretion system C-terminal sorting" evidence="1">
    <location>
        <begin position="398"/>
        <end position="463"/>
    </location>
</feature>
<protein>
    <submittedName>
        <fullName evidence="2">T9SS type A sorting domain-containing protein</fullName>
    </submittedName>
</protein>
<proteinExistence type="predicted"/>
<sequence>MNKLDLCTLQLFCKVFIEFFLILGKLLSFKFFDSSRVFFCRISRNTPFLRMNTHLLSFALRPGFQEAILFSTTALLLSSSVAVAQTSSKTQGFNAAYTAPATGSVLGFSTDANGAYFNNSTTAASAGSFGTYGVINGSNGLTGTATTVNFDPQIFQKSSAGNLFSFEVGSLGNASLNPAYSDGFTGGSTFVVNFTLTNAITGAISTATITINSTNGANSGPLFLAGNSTTSPIIAAVTGVSGQNTAVATSTISRVDITLPNFADRTTVAASITINTSRRNILVLDNVTISSSLPLPVELSRFGATAKGKAVNLNWATASEKNNDRFDVQRSATGEAFETIGSVKGNGNSTVAHEYSFVDKQPLTGLAYYRLKQVDNDGTIAYSPVAVAKGPRTEAMAFPNPSEGQITLAADLGPVTYRVYNNLGQSILHGQATGGERLNVSGLPKGPFFLELTSSNGRTIQRLMHE</sequence>
<evidence type="ECO:0000313" key="2">
    <source>
        <dbReference type="EMBL" id="UOE33830.1"/>
    </source>
</evidence>
<name>A0ABY4B3V5_9BACT</name>
<gene>
    <name evidence="2" type="ORF">MTP16_22290</name>
</gene>
<reference evidence="2 3" key="1">
    <citation type="submission" date="2022-03" db="EMBL/GenBank/DDBJ databases">
        <title>Hymenobactersp. isolated from the air.</title>
        <authorList>
            <person name="Won M."/>
            <person name="Kwon S.-W."/>
        </authorList>
    </citation>
    <scope>NUCLEOTIDE SEQUENCE [LARGE SCALE GENOMIC DNA]</scope>
    <source>
        <strain evidence="2 3">KACC 22596</strain>
    </source>
</reference>
<accession>A0ABY4B3V5</accession>
<dbReference type="RefSeq" id="WP_243514182.1">
    <property type="nucleotide sequence ID" value="NZ_CP094534.1"/>
</dbReference>
<dbReference type="NCBIfam" id="TIGR04183">
    <property type="entry name" value="Por_Secre_tail"/>
    <property type="match status" value="1"/>
</dbReference>
<evidence type="ECO:0000313" key="3">
    <source>
        <dbReference type="Proteomes" id="UP000831390"/>
    </source>
</evidence>
<dbReference type="Gene3D" id="2.60.40.10">
    <property type="entry name" value="Immunoglobulins"/>
    <property type="match status" value="1"/>
</dbReference>
<keyword evidence="3" id="KW-1185">Reference proteome</keyword>
<dbReference type="Pfam" id="PF18962">
    <property type="entry name" value="Por_Secre_tail"/>
    <property type="match status" value="1"/>
</dbReference>
<dbReference type="Proteomes" id="UP000831390">
    <property type="component" value="Chromosome"/>
</dbReference>
<dbReference type="InterPro" id="IPR026444">
    <property type="entry name" value="Secre_tail"/>
</dbReference>